<dbReference type="Gene3D" id="3.40.190.10">
    <property type="entry name" value="Periplasmic binding protein-like II"/>
    <property type="match status" value="1"/>
</dbReference>
<accession>A0A9X4XMS4</accession>
<dbReference type="SUPFAM" id="SSF53850">
    <property type="entry name" value="Periplasmic binding protein-like II"/>
    <property type="match status" value="1"/>
</dbReference>
<dbReference type="CDD" id="cd07012">
    <property type="entry name" value="PBP2_Bug_TTT"/>
    <property type="match status" value="1"/>
</dbReference>
<dbReference type="PANTHER" id="PTHR42928">
    <property type="entry name" value="TRICARBOXYLATE-BINDING PROTEIN"/>
    <property type="match status" value="1"/>
</dbReference>
<dbReference type="PANTHER" id="PTHR42928:SF5">
    <property type="entry name" value="BLR1237 PROTEIN"/>
    <property type="match status" value="1"/>
</dbReference>
<sequence>MTVSTHPPPGPSRRAVLVAAAGAAALGGLGLRVARAFPTEPVTVIIPYAPGTTDQLVRVLGMGMEKTLGKPLVTETKPGGGGSVGASYVAKRAKPDGHTLIFGVSAFHTIAPHQTALPYGFADLKPVARLTVGPNMMAARVGAPFKDVRELVAYAKANPEKVTYGSAGTGGALHLAGEAFAQAAGIKLTHVPFQGVTPAVAAAVGGTVDLAFGFAQAVMPQVDGGRLVALAQFGPKRTKVLPDVPTFRDMGVDLAMPPLTGFWAPAATPDDVVAKLAEAIRVGSMAPDFVAFCEKSRTEIDYVGPAEFRRELETENAFFLDMLKRLGMARTG</sequence>
<dbReference type="PROSITE" id="PS51318">
    <property type="entry name" value="TAT"/>
    <property type="match status" value="1"/>
</dbReference>
<comment type="caution">
    <text evidence="2">The sequence shown here is derived from an EMBL/GenBank/DDBJ whole genome shotgun (WGS) entry which is preliminary data.</text>
</comment>
<dbReference type="InterPro" id="IPR042100">
    <property type="entry name" value="Bug_dom1"/>
</dbReference>
<dbReference type="InterPro" id="IPR006311">
    <property type="entry name" value="TAT_signal"/>
</dbReference>
<dbReference type="PIRSF" id="PIRSF017082">
    <property type="entry name" value="YflP"/>
    <property type="match status" value="1"/>
</dbReference>
<name>A0A9X4XMS4_9BRAD</name>
<dbReference type="AlphaFoldDB" id="A0A9X4XMS4"/>
<dbReference type="Gene3D" id="3.40.190.150">
    <property type="entry name" value="Bordetella uptake gene, domain 1"/>
    <property type="match status" value="1"/>
</dbReference>
<dbReference type="RefSeq" id="WP_155480619.1">
    <property type="nucleotide sequence ID" value="NZ_WNKV01000014.1"/>
</dbReference>
<evidence type="ECO:0000313" key="3">
    <source>
        <dbReference type="Proteomes" id="UP000438991"/>
    </source>
</evidence>
<gene>
    <name evidence="2" type="ORF">GJ689_17935</name>
</gene>
<evidence type="ECO:0000313" key="2">
    <source>
        <dbReference type="EMBL" id="MTW18083.1"/>
    </source>
</evidence>
<dbReference type="EMBL" id="WNKV01000014">
    <property type="protein sequence ID" value="MTW18083.1"/>
    <property type="molecule type" value="Genomic_DNA"/>
</dbReference>
<dbReference type="Proteomes" id="UP000438991">
    <property type="component" value="Unassembled WGS sequence"/>
</dbReference>
<dbReference type="InterPro" id="IPR005064">
    <property type="entry name" value="BUG"/>
</dbReference>
<dbReference type="Pfam" id="PF03401">
    <property type="entry name" value="TctC"/>
    <property type="match status" value="1"/>
</dbReference>
<comment type="similarity">
    <text evidence="1">Belongs to the UPF0065 (bug) family.</text>
</comment>
<reference evidence="2 3" key="1">
    <citation type="submission" date="2019-11" db="EMBL/GenBank/DDBJ databases">
        <title>Whole-genome sequence of Rhodoplanes serenus DSM 18633, type strain.</title>
        <authorList>
            <person name="Kyndt J.A."/>
            <person name="Meyer T.E."/>
        </authorList>
    </citation>
    <scope>NUCLEOTIDE SEQUENCE [LARGE SCALE GENOMIC DNA]</scope>
    <source>
        <strain evidence="2 3">DSM 18633</strain>
    </source>
</reference>
<proteinExistence type="inferred from homology"/>
<evidence type="ECO:0000256" key="1">
    <source>
        <dbReference type="ARBA" id="ARBA00006987"/>
    </source>
</evidence>
<organism evidence="2 3">
    <name type="scientific">Rhodoplanes serenus</name>
    <dbReference type="NCBI Taxonomy" id="200615"/>
    <lineage>
        <taxon>Bacteria</taxon>
        <taxon>Pseudomonadati</taxon>
        <taxon>Pseudomonadota</taxon>
        <taxon>Alphaproteobacteria</taxon>
        <taxon>Hyphomicrobiales</taxon>
        <taxon>Nitrobacteraceae</taxon>
        <taxon>Rhodoplanes</taxon>
    </lineage>
</organism>
<protein>
    <submittedName>
        <fullName evidence="2">Tripartite tricarboxylate transporter substrate binding protein</fullName>
    </submittedName>
</protein>